<dbReference type="KEGG" id="cyc:PCC7424_1269"/>
<name>B7K7E8_GLOC7</name>
<proteinExistence type="predicted"/>
<gene>
    <name evidence="1" type="ordered locus">PCC7424_1269</name>
</gene>
<sequence>MKRKKINTETHYAVTRIGYCIGGDVEKARIMAKRAGRLRSDIWNKYGSLQAWGISHQELYKEFQKTNPPSMYQLPQKQWQKTFERVINDIHACQEAASTIVIRKIYRHFKPEKDKTGKDIHSTSFRGELIKSLKTQEWMQYPLLHRWMRKAYHRGHTYVNNQICVGISNGAKVERVSRNVVKITISGDLIKPRQYEKLTLLFKVGRVTPKGLFQIIFDDVQNEVRLHFPHIVKIKPASGEGKCGLDKGYTEAFTDSQNVTYGDGIGKVMERSVSKRHIRGKGRNKLYQIAIEKNKHHIFQCNLTKKRHQTSENRKKQTLNTMIRTGVNQFFDTYQHAITEDLSFVIKNKKMNRQVNRNLTEWCKGTLSLALEEISYRRSSSVTVVNAAYTSQVDSRYGVLLGTRSGDQFFTFDGKVLQADGNAGRNIEARLDDPHISRFMKSNEVREVLIKRTVSFLEQRDLTLDDAINLGWFNPRHLKGISKEAGGRSESPVA</sequence>
<dbReference type="eggNOG" id="COG0675">
    <property type="taxonomic scope" value="Bacteria"/>
</dbReference>
<dbReference type="HOGENOM" id="CLU_047093_0_0_3"/>
<keyword evidence="2" id="KW-1185">Reference proteome</keyword>
<dbReference type="AlphaFoldDB" id="B7K7E8"/>
<reference evidence="2" key="1">
    <citation type="journal article" date="2011" name="MBio">
        <title>Novel metabolic attributes of the genus Cyanothece, comprising a group of unicellular nitrogen-fixing Cyanobacteria.</title>
        <authorList>
            <person name="Bandyopadhyay A."/>
            <person name="Elvitigala T."/>
            <person name="Welsh E."/>
            <person name="Stockel J."/>
            <person name="Liberton M."/>
            <person name="Min H."/>
            <person name="Sherman L.A."/>
            <person name="Pakrasi H.B."/>
        </authorList>
    </citation>
    <scope>NUCLEOTIDE SEQUENCE [LARGE SCALE GENOMIC DNA]</scope>
    <source>
        <strain evidence="2">PCC 7424</strain>
    </source>
</reference>
<dbReference type="EMBL" id="CP001291">
    <property type="protein sequence ID" value="ACK69716.1"/>
    <property type="molecule type" value="Genomic_DNA"/>
</dbReference>
<evidence type="ECO:0000313" key="1">
    <source>
        <dbReference type="EMBL" id="ACK69716.1"/>
    </source>
</evidence>
<dbReference type="RefSeq" id="WP_012598662.1">
    <property type="nucleotide sequence ID" value="NC_011729.1"/>
</dbReference>
<evidence type="ECO:0000313" key="2">
    <source>
        <dbReference type="Proteomes" id="UP000002384"/>
    </source>
</evidence>
<organism evidence="1 2">
    <name type="scientific">Gloeothece citriformis (strain PCC 7424)</name>
    <name type="common">Cyanothece sp. (strain PCC 7424)</name>
    <dbReference type="NCBI Taxonomy" id="65393"/>
    <lineage>
        <taxon>Bacteria</taxon>
        <taxon>Bacillati</taxon>
        <taxon>Cyanobacteriota</taxon>
        <taxon>Cyanophyceae</taxon>
        <taxon>Oscillatoriophycideae</taxon>
        <taxon>Chroococcales</taxon>
        <taxon>Aphanothecaceae</taxon>
        <taxon>Gloeothece</taxon>
        <taxon>Gloeothece citriformis</taxon>
    </lineage>
</organism>
<dbReference type="STRING" id="65393.PCC7424_1269"/>
<dbReference type="Proteomes" id="UP000002384">
    <property type="component" value="Chromosome"/>
</dbReference>
<accession>B7K7E8</accession>
<dbReference type="OrthoDB" id="501880at2"/>
<protein>
    <submittedName>
        <fullName evidence="1">Transposase IS605 OrfB</fullName>
    </submittedName>
</protein>